<feature type="domain" description="RlmG N-terminal" evidence="6">
    <location>
        <begin position="7"/>
        <end position="145"/>
    </location>
</feature>
<proteinExistence type="predicted"/>
<keyword evidence="2" id="KW-0698">rRNA processing</keyword>
<gene>
    <name evidence="7" type="ORF">B277_11155</name>
    <name evidence="8" type="ORF">CWN80_13530</name>
</gene>
<keyword evidence="4 7" id="KW-0808">Transferase</keyword>
<dbReference type="GO" id="GO:0032259">
    <property type="term" value="P:methylation"/>
    <property type="evidence" value="ECO:0007669"/>
    <property type="project" value="UniProtKB-KW"/>
</dbReference>
<dbReference type="SUPFAM" id="SSF53335">
    <property type="entry name" value="S-adenosyl-L-methionine-dependent methyltransferases"/>
    <property type="match status" value="1"/>
</dbReference>
<reference evidence="7 9" key="2">
    <citation type="journal article" date="2012" name="J. Bacteriol.">
        <title>Genome Sequence of Janibacter hoylei MTCC8307, Isolated from the Stratospheric Air.</title>
        <authorList>
            <person name="Pawar S.P."/>
            <person name="Dhotre D.P."/>
            <person name="Shetty S.A."/>
            <person name="Chowdhury S.P."/>
            <person name="Chaudhari B.L."/>
            <person name="Shouche Y.S."/>
        </authorList>
    </citation>
    <scope>NUCLEOTIDE SEQUENCE [LARGE SCALE GENOMIC DNA]</scope>
    <source>
        <strain evidence="7 9">PVAS-1</strain>
    </source>
</reference>
<keyword evidence="1" id="KW-0963">Cytoplasm</keyword>
<evidence type="ECO:0000313" key="10">
    <source>
        <dbReference type="Proteomes" id="UP000288711"/>
    </source>
</evidence>
<dbReference type="OrthoDB" id="29650at2"/>
<evidence type="ECO:0000256" key="4">
    <source>
        <dbReference type="ARBA" id="ARBA00022679"/>
    </source>
</evidence>
<dbReference type="GO" id="GO:0003676">
    <property type="term" value="F:nucleic acid binding"/>
    <property type="evidence" value="ECO:0007669"/>
    <property type="project" value="InterPro"/>
</dbReference>
<accession>K1DWS7</accession>
<dbReference type="InterPro" id="IPR007848">
    <property type="entry name" value="Small_mtfrase_dom"/>
</dbReference>
<keyword evidence="10" id="KW-1185">Reference proteome</keyword>
<dbReference type="AlphaFoldDB" id="K1DWS7"/>
<organism evidence="7 9">
    <name type="scientific">Janibacter hoylei PVAS-1</name>
    <dbReference type="NCBI Taxonomy" id="1210046"/>
    <lineage>
        <taxon>Bacteria</taxon>
        <taxon>Bacillati</taxon>
        <taxon>Actinomycetota</taxon>
        <taxon>Actinomycetes</taxon>
        <taxon>Micrococcales</taxon>
        <taxon>Intrasporangiaceae</taxon>
        <taxon>Janibacter</taxon>
    </lineage>
</organism>
<feature type="domain" description="Methyltransferase small" evidence="5">
    <location>
        <begin position="165"/>
        <end position="327"/>
    </location>
</feature>
<dbReference type="GO" id="GO:0008170">
    <property type="term" value="F:N-methyltransferase activity"/>
    <property type="evidence" value="ECO:0007669"/>
    <property type="project" value="UniProtKB-ARBA"/>
</dbReference>
<dbReference type="STRING" id="1210046.B277_11155"/>
<evidence type="ECO:0000256" key="2">
    <source>
        <dbReference type="ARBA" id="ARBA00022552"/>
    </source>
</evidence>
<dbReference type="GO" id="GO:0006364">
    <property type="term" value="P:rRNA processing"/>
    <property type="evidence" value="ECO:0007669"/>
    <property type="project" value="UniProtKB-KW"/>
</dbReference>
<name>K1DWS7_9MICO</name>
<reference evidence="8" key="3">
    <citation type="submission" date="2017-11" db="EMBL/GenBank/DDBJ databases">
        <authorList>
            <person name="Seuylemezian A."/>
            <person name="Cooper K."/>
            <person name="Vaishampayan P."/>
        </authorList>
    </citation>
    <scope>NUCLEOTIDE SEQUENCE</scope>
    <source>
        <strain evidence="8">PVAS-1</strain>
    </source>
</reference>
<dbReference type="Pfam" id="PF26049">
    <property type="entry name" value="RLMG_N"/>
    <property type="match status" value="1"/>
</dbReference>
<dbReference type="InterPro" id="IPR058679">
    <property type="entry name" value="RlmG_N"/>
</dbReference>
<evidence type="ECO:0000259" key="5">
    <source>
        <dbReference type="Pfam" id="PF05175"/>
    </source>
</evidence>
<dbReference type="PATRIC" id="fig|1210046.3.peg.2139"/>
<evidence type="ECO:0000313" key="9">
    <source>
        <dbReference type="Proteomes" id="UP000004474"/>
    </source>
</evidence>
<dbReference type="EMBL" id="ALWX01000048">
    <property type="protein sequence ID" value="EKA60789.1"/>
    <property type="molecule type" value="Genomic_DNA"/>
</dbReference>
<dbReference type="Proteomes" id="UP000288711">
    <property type="component" value="Unassembled WGS sequence"/>
</dbReference>
<dbReference type="CDD" id="cd02440">
    <property type="entry name" value="AdoMet_MTases"/>
    <property type="match status" value="1"/>
</dbReference>
<dbReference type="Gene3D" id="3.40.50.150">
    <property type="entry name" value="Vaccinia Virus protein VP39"/>
    <property type="match status" value="2"/>
</dbReference>
<protein>
    <submittedName>
        <fullName evidence="8">SAM-dependent methyltransferase</fullName>
    </submittedName>
    <submittedName>
        <fullName evidence="7">rRNA (Guanine-N2-)-methyltransferase</fullName>
    </submittedName>
</protein>
<dbReference type="InterPro" id="IPR029063">
    <property type="entry name" value="SAM-dependent_MTases_sf"/>
</dbReference>
<dbReference type="PANTHER" id="PTHR47816:SF5">
    <property type="entry name" value="RIBOSOMAL RNA LARGE SUBUNIT METHYLTRANSFERASE G"/>
    <property type="match status" value="1"/>
</dbReference>
<dbReference type="eggNOG" id="COG2813">
    <property type="taxonomic scope" value="Bacteria"/>
</dbReference>
<evidence type="ECO:0000259" key="6">
    <source>
        <dbReference type="Pfam" id="PF26049"/>
    </source>
</evidence>
<evidence type="ECO:0000313" key="8">
    <source>
        <dbReference type="EMBL" id="RWU81810.1"/>
    </source>
</evidence>
<dbReference type="PROSITE" id="PS00092">
    <property type="entry name" value="N6_MTASE"/>
    <property type="match status" value="1"/>
</dbReference>
<evidence type="ECO:0000256" key="1">
    <source>
        <dbReference type="ARBA" id="ARBA00022490"/>
    </source>
</evidence>
<evidence type="ECO:0000256" key="3">
    <source>
        <dbReference type="ARBA" id="ARBA00022603"/>
    </source>
</evidence>
<keyword evidence="3 7" id="KW-0489">Methyltransferase</keyword>
<dbReference type="Proteomes" id="UP000004474">
    <property type="component" value="Unassembled WGS sequence"/>
</dbReference>
<evidence type="ECO:0000313" key="7">
    <source>
        <dbReference type="EMBL" id="EKA60789.1"/>
    </source>
</evidence>
<dbReference type="RefSeq" id="WP_007928094.1">
    <property type="nucleotide sequence ID" value="NZ_ALWX01000048.1"/>
</dbReference>
<dbReference type="PANTHER" id="PTHR47816">
    <property type="entry name" value="RIBOSOMAL RNA SMALL SUBUNIT METHYLTRANSFERASE C"/>
    <property type="match status" value="1"/>
</dbReference>
<sequence>MEPDPVDRLLLDELGDLPDGRIAVVDDDTGALAGALRDLAGERVMAHSTSLLAERRVAATSVPTVPELGGALTGAALVVLRLPASLDALDEVARTAALLGTPDVRIVAGARVKHMTPSMNDVLGVSFEQVRASLGRQKSRVLHAADPRPVEQVWPRRRHHDDLDLTVHAHGAAFAGTRIDAGTRLLLGQLDRLADTDGTVVDLGCGTGVLAAVLARRFVDVVAIDVSAAAVASARLTTAGRVDVRRSDGLSELADASVATVVSNPPFHVGTAKDSTPTLRMIADARRVLVPGGELVLVYNAHLPYLPRLREVGPTEILARDRSYLVTRTVRA</sequence>
<dbReference type="GO" id="GO:0008757">
    <property type="term" value="F:S-adenosylmethionine-dependent methyltransferase activity"/>
    <property type="evidence" value="ECO:0007669"/>
    <property type="project" value="InterPro"/>
</dbReference>
<dbReference type="InterPro" id="IPR002052">
    <property type="entry name" value="DNA_methylase_N6_adenine_CS"/>
</dbReference>
<reference evidence="8 10" key="1">
    <citation type="journal article" date="2009" name="Int. J. Syst. Evol. Microbiol.">
        <title>Janibacter hoylei sp. nov., Bacillus isronensis sp. nov. and Bacillus aryabhattai sp. nov., isolated from cryotubes used for collecting air from the upper atmosphere.</title>
        <authorList>
            <person name="Shivaji S."/>
            <person name="Chaturvedi P."/>
            <person name="Begum Z."/>
            <person name="Pindi P.K."/>
            <person name="Manorama R."/>
            <person name="Padmanaban D.A."/>
            <person name="Shouche Y.S."/>
            <person name="Pawar S."/>
            <person name="Vaishampayan P."/>
            <person name="Dutt C.B."/>
            <person name="Datta G.N."/>
            <person name="Manchanda R.K."/>
            <person name="Rao U.R."/>
            <person name="Bhargava P.M."/>
            <person name="Narlikar J.V."/>
        </authorList>
    </citation>
    <scope>NUCLEOTIDE SEQUENCE [LARGE SCALE GENOMIC DNA]</scope>
    <source>
        <strain evidence="8 10">PVAS-1</strain>
    </source>
</reference>
<dbReference type="InterPro" id="IPR046977">
    <property type="entry name" value="RsmC/RlmG"/>
</dbReference>
<dbReference type="Pfam" id="PF05175">
    <property type="entry name" value="MTS"/>
    <property type="match status" value="1"/>
</dbReference>
<dbReference type="EMBL" id="PIPF01000013">
    <property type="protein sequence ID" value="RWU81810.1"/>
    <property type="molecule type" value="Genomic_DNA"/>
</dbReference>
<comment type="caution">
    <text evidence="7">The sequence shown here is derived from an EMBL/GenBank/DDBJ whole genome shotgun (WGS) entry which is preliminary data.</text>
</comment>